<evidence type="ECO:0000313" key="1">
    <source>
        <dbReference type="EMBL" id="OHA03411.1"/>
    </source>
</evidence>
<comment type="caution">
    <text evidence="1">The sequence shown here is derived from an EMBL/GenBank/DDBJ whole genome shotgun (WGS) entry which is preliminary data.</text>
</comment>
<dbReference type="Gene3D" id="3.40.50.1000">
    <property type="entry name" value="HAD superfamily/HAD-like"/>
    <property type="match status" value="1"/>
</dbReference>
<dbReference type="Proteomes" id="UP000177177">
    <property type="component" value="Unassembled WGS sequence"/>
</dbReference>
<dbReference type="SUPFAM" id="SSF56784">
    <property type="entry name" value="HAD-like"/>
    <property type="match status" value="1"/>
</dbReference>
<sequence length="218" mass="24130">MATIYGHIPTPVNVLLDIDDTLYHQPQYRSSGGRAEIVAIAHFLECDTKEAEAYIRNRRKHIRRMTGVDATLTQVVYALGMPADEWNRVRCSIWKPIHWLSRDTALCQAIQMFVSHPRVHYVVCGTNSPVAVGIETLAILGLPDTLRVFGPESFSCSKPNQGFFLGIVQAVHSDVSEWISIGDRESSDCDPALAAGFAGAILIQGRDDLIKTIHMLGE</sequence>
<dbReference type="Gene3D" id="1.20.120.1600">
    <property type="match status" value="1"/>
</dbReference>
<name>A0A1G2KY60_9BACT</name>
<reference evidence="1 2" key="1">
    <citation type="journal article" date="2016" name="Nat. Commun.">
        <title>Thousands of microbial genomes shed light on interconnected biogeochemical processes in an aquifer system.</title>
        <authorList>
            <person name="Anantharaman K."/>
            <person name="Brown C.T."/>
            <person name="Hug L.A."/>
            <person name="Sharon I."/>
            <person name="Castelle C.J."/>
            <person name="Probst A.J."/>
            <person name="Thomas B.C."/>
            <person name="Singh A."/>
            <person name="Wilkins M.J."/>
            <person name="Karaoz U."/>
            <person name="Brodie E.L."/>
            <person name="Williams K.H."/>
            <person name="Hubbard S.S."/>
            <person name="Banfield J.F."/>
        </authorList>
    </citation>
    <scope>NUCLEOTIDE SEQUENCE [LARGE SCALE GENOMIC DNA]</scope>
</reference>
<dbReference type="InterPro" id="IPR036412">
    <property type="entry name" value="HAD-like_sf"/>
</dbReference>
<evidence type="ECO:0008006" key="3">
    <source>
        <dbReference type="Google" id="ProtNLM"/>
    </source>
</evidence>
<organism evidence="1 2">
    <name type="scientific">Candidatus Sungbacteria bacterium RIFCSPHIGHO2_02_FULL_53_17</name>
    <dbReference type="NCBI Taxonomy" id="1802275"/>
    <lineage>
        <taxon>Bacteria</taxon>
        <taxon>Candidatus Sungiibacteriota</taxon>
    </lineage>
</organism>
<protein>
    <recommendedName>
        <fullName evidence="3">Haloacid dehalogenase</fullName>
    </recommendedName>
</protein>
<evidence type="ECO:0000313" key="2">
    <source>
        <dbReference type="Proteomes" id="UP000177177"/>
    </source>
</evidence>
<accession>A0A1G2KY60</accession>
<dbReference type="InterPro" id="IPR023214">
    <property type="entry name" value="HAD_sf"/>
</dbReference>
<gene>
    <name evidence="1" type="ORF">A3C92_01155</name>
</gene>
<proteinExistence type="predicted"/>
<dbReference type="EMBL" id="MHQN01000019">
    <property type="protein sequence ID" value="OHA03411.1"/>
    <property type="molecule type" value="Genomic_DNA"/>
</dbReference>
<dbReference type="AlphaFoldDB" id="A0A1G2KY60"/>